<evidence type="ECO:0000313" key="5">
    <source>
        <dbReference type="Proteomes" id="UP000473525"/>
    </source>
</evidence>
<dbReference type="GO" id="GO:0036088">
    <property type="term" value="P:D-serine catabolic process"/>
    <property type="evidence" value="ECO:0007669"/>
    <property type="project" value="TreeGrafter"/>
</dbReference>
<sequence length="357" mass="36449">MSAGSVEPPTPYLRVDLGRLRTNVAAAADRAAAAGVAMRPHAKTHKCPEVARLQLEAGAVGLTVATIGEAEVFVEESGAEDVFVAYPLWLTAESAARLRDLGQRADVAIGIDSVEAARHNGALLEGADVAVLVEVDSGHHRSGADPADAGEVAAAAVEAGLTLRGVFTFPGHGYGPDAREGAAADEARALTAAVASLRASGLEPDVVSGGSTPTLAVTDTGVVTEMRPGVYVFGDAQQWELGVVPPSSIALVCRATVVSHAGGHLVLDSGSKALGADRAAYATGWGRLPAYPDARVVQLSEHHAVVDLAGAPLPALGTRVDVVPNHVCNTVNLADALWVDDGGGLVRWSVSARGRNS</sequence>
<gene>
    <name evidence="4" type="ORF">GON03_21965</name>
</gene>
<dbReference type="RefSeq" id="WP_181644702.1">
    <property type="nucleotide sequence ID" value="NZ_WSEK01000005.1"/>
</dbReference>
<dbReference type="InterPro" id="IPR001608">
    <property type="entry name" value="Ala_racemase_N"/>
</dbReference>
<dbReference type="Pfam" id="PF01168">
    <property type="entry name" value="Ala_racemase_N"/>
    <property type="match status" value="1"/>
</dbReference>
<dbReference type="SMART" id="SM01119">
    <property type="entry name" value="D-ser_dehydrat"/>
    <property type="match status" value="1"/>
</dbReference>
<dbReference type="InterPro" id="IPR026956">
    <property type="entry name" value="D-ser_dehydrat-like_dom"/>
</dbReference>
<keyword evidence="2" id="KW-0456">Lyase</keyword>
<dbReference type="Gene3D" id="2.40.37.20">
    <property type="entry name" value="D-serine dehydratase-like domain"/>
    <property type="match status" value="1"/>
</dbReference>
<dbReference type="PANTHER" id="PTHR28004:SF2">
    <property type="entry name" value="D-SERINE DEHYDRATASE"/>
    <property type="match status" value="1"/>
</dbReference>
<comment type="similarity">
    <text evidence="1">Belongs to the DSD1 family.</text>
</comment>
<protein>
    <submittedName>
        <fullName evidence="4">D-TA family PLP-dependent enzyme</fullName>
    </submittedName>
</protein>
<dbReference type="Proteomes" id="UP000473525">
    <property type="component" value="Unassembled WGS sequence"/>
</dbReference>
<dbReference type="InterPro" id="IPR029066">
    <property type="entry name" value="PLP-binding_barrel"/>
</dbReference>
<dbReference type="EMBL" id="WSEK01000005">
    <property type="protein sequence ID" value="MVQ51855.1"/>
    <property type="molecule type" value="Genomic_DNA"/>
</dbReference>
<accession>A0A6L6Y2N9</accession>
<dbReference type="InterPro" id="IPR051466">
    <property type="entry name" value="D-amino_acid_metab_enzyme"/>
</dbReference>
<evidence type="ECO:0000313" key="4">
    <source>
        <dbReference type="EMBL" id="MVQ51855.1"/>
    </source>
</evidence>
<proteinExistence type="inferred from homology"/>
<evidence type="ECO:0000256" key="1">
    <source>
        <dbReference type="ARBA" id="ARBA00005323"/>
    </source>
</evidence>
<evidence type="ECO:0000259" key="3">
    <source>
        <dbReference type="SMART" id="SM01119"/>
    </source>
</evidence>
<dbReference type="GO" id="GO:0008721">
    <property type="term" value="F:D-serine ammonia-lyase activity"/>
    <property type="evidence" value="ECO:0007669"/>
    <property type="project" value="TreeGrafter"/>
</dbReference>
<dbReference type="PANTHER" id="PTHR28004">
    <property type="entry name" value="ZGC:162816-RELATED"/>
    <property type="match status" value="1"/>
</dbReference>
<reference evidence="4 5" key="1">
    <citation type="submission" date="2019-12" db="EMBL/GenBank/DDBJ databases">
        <authorList>
            <person name="Huq M.A."/>
        </authorList>
    </citation>
    <scope>NUCLEOTIDE SEQUENCE [LARGE SCALE GENOMIC DNA]</scope>
    <source>
        <strain evidence="4 5">MAH-18</strain>
    </source>
</reference>
<organism evidence="4 5">
    <name type="scientific">Nocardioides agri</name>
    <dbReference type="NCBI Taxonomy" id="2682843"/>
    <lineage>
        <taxon>Bacteria</taxon>
        <taxon>Bacillati</taxon>
        <taxon>Actinomycetota</taxon>
        <taxon>Actinomycetes</taxon>
        <taxon>Propionibacteriales</taxon>
        <taxon>Nocardioidaceae</taxon>
        <taxon>Nocardioides</taxon>
    </lineage>
</organism>
<feature type="domain" description="D-serine dehydratase-like" evidence="3">
    <location>
        <begin position="250"/>
        <end position="341"/>
    </location>
</feature>
<dbReference type="Pfam" id="PF14031">
    <property type="entry name" value="D-ser_dehydrat"/>
    <property type="match status" value="1"/>
</dbReference>
<keyword evidence="5" id="KW-1185">Reference proteome</keyword>
<dbReference type="SUPFAM" id="SSF51419">
    <property type="entry name" value="PLP-binding barrel"/>
    <property type="match status" value="1"/>
</dbReference>
<dbReference type="Gene3D" id="3.20.20.10">
    <property type="entry name" value="Alanine racemase"/>
    <property type="match status" value="1"/>
</dbReference>
<name>A0A6L6Y2N9_9ACTN</name>
<comment type="caution">
    <text evidence="4">The sequence shown here is derived from an EMBL/GenBank/DDBJ whole genome shotgun (WGS) entry which is preliminary data.</text>
</comment>
<dbReference type="AlphaFoldDB" id="A0A6L6Y2N9"/>
<evidence type="ECO:0000256" key="2">
    <source>
        <dbReference type="ARBA" id="ARBA00023239"/>
    </source>
</evidence>
<dbReference type="InterPro" id="IPR042208">
    <property type="entry name" value="D-ser_dehydrat-like_sf"/>
</dbReference>